<keyword evidence="4" id="KW-1185">Reference proteome</keyword>
<protein>
    <submittedName>
        <fullName evidence="3">Uncharacterized protein</fullName>
    </submittedName>
</protein>
<gene>
    <name evidence="3" type="ORF">B9Z19DRAFT_156740</name>
</gene>
<sequence length="145" mass="16676">MGWNRVDPDSRPLATTSLNPPPEDLKPRTLHLFVIAPSPPTTPKIQHSFPPPPPPLPSPSVFPIPHRNLVCSLILFSFFSFFSFSLFSHLQRRPLRRVHSLVLLPLLCLSFSLCERPRQLALFSYNTFLLLAYLPFAEFRRLQFV</sequence>
<keyword evidence="2" id="KW-1133">Transmembrane helix</keyword>
<keyword evidence="2" id="KW-0812">Transmembrane</keyword>
<evidence type="ECO:0000313" key="4">
    <source>
        <dbReference type="Proteomes" id="UP000244722"/>
    </source>
</evidence>
<accession>A0A2T6ZQ11</accession>
<feature type="transmembrane region" description="Helical" evidence="2">
    <location>
        <begin position="64"/>
        <end position="86"/>
    </location>
</feature>
<dbReference type="EMBL" id="NESQ01000149">
    <property type="protein sequence ID" value="PUU77557.1"/>
    <property type="molecule type" value="Genomic_DNA"/>
</dbReference>
<name>A0A2T6ZQ11_TUBBO</name>
<feature type="compositionally biased region" description="Basic and acidic residues" evidence="1">
    <location>
        <begin position="1"/>
        <end position="10"/>
    </location>
</feature>
<dbReference type="AlphaFoldDB" id="A0A2T6ZQ11"/>
<reference evidence="3 4" key="1">
    <citation type="submission" date="2017-04" db="EMBL/GenBank/DDBJ databases">
        <title>Draft genome sequence of Tuber borchii Vittad., a whitish edible truffle.</title>
        <authorList>
            <consortium name="DOE Joint Genome Institute"/>
            <person name="Murat C."/>
            <person name="Kuo A."/>
            <person name="Barry K.W."/>
            <person name="Clum A."/>
            <person name="Dockter R.B."/>
            <person name="Fauchery L."/>
            <person name="Iotti M."/>
            <person name="Kohler A."/>
            <person name="Labutti K."/>
            <person name="Lindquist E.A."/>
            <person name="Lipzen A."/>
            <person name="Ohm R.A."/>
            <person name="Wang M."/>
            <person name="Grigoriev I.V."/>
            <person name="Zambonelli A."/>
            <person name="Martin F.M."/>
        </authorList>
    </citation>
    <scope>NUCLEOTIDE SEQUENCE [LARGE SCALE GENOMIC DNA]</scope>
    <source>
        <strain evidence="3 4">Tbo3840</strain>
    </source>
</reference>
<feature type="transmembrane region" description="Helical" evidence="2">
    <location>
        <begin position="120"/>
        <end position="139"/>
    </location>
</feature>
<keyword evidence="2" id="KW-0472">Membrane</keyword>
<evidence type="ECO:0000256" key="2">
    <source>
        <dbReference type="SAM" id="Phobius"/>
    </source>
</evidence>
<comment type="caution">
    <text evidence="3">The sequence shown here is derived from an EMBL/GenBank/DDBJ whole genome shotgun (WGS) entry which is preliminary data.</text>
</comment>
<dbReference type="Proteomes" id="UP000244722">
    <property type="component" value="Unassembled WGS sequence"/>
</dbReference>
<organism evidence="3 4">
    <name type="scientific">Tuber borchii</name>
    <name type="common">White truffle</name>
    <dbReference type="NCBI Taxonomy" id="42251"/>
    <lineage>
        <taxon>Eukaryota</taxon>
        <taxon>Fungi</taxon>
        <taxon>Dikarya</taxon>
        <taxon>Ascomycota</taxon>
        <taxon>Pezizomycotina</taxon>
        <taxon>Pezizomycetes</taxon>
        <taxon>Pezizales</taxon>
        <taxon>Tuberaceae</taxon>
        <taxon>Tuber</taxon>
    </lineage>
</organism>
<evidence type="ECO:0000313" key="3">
    <source>
        <dbReference type="EMBL" id="PUU77557.1"/>
    </source>
</evidence>
<proteinExistence type="predicted"/>
<evidence type="ECO:0000256" key="1">
    <source>
        <dbReference type="SAM" id="MobiDB-lite"/>
    </source>
</evidence>
<feature type="region of interest" description="Disordered" evidence="1">
    <location>
        <begin position="1"/>
        <end position="25"/>
    </location>
</feature>